<reference evidence="8 9" key="1">
    <citation type="journal article" date="2024" name="BMC Genomics">
        <title>Genome assembly of redclaw crayfish (Cherax quadricarinatus) provides insights into its immune adaptation and hypoxia tolerance.</title>
        <authorList>
            <person name="Liu Z."/>
            <person name="Zheng J."/>
            <person name="Li H."/>
            <person name="Fang K."/>
            <person name="Wang S."/>
            <person name="He J."/>
            <person name="Zhou D."/>
            <person name="Weng S."/>
            <person name="Chi M."/>
            <person name="Gu Z."/>
            <person name="He J."/>
            <person name="Li F."/>
            <person name="Wang M."/>
        </authorList>
    </citation>
    <scope>NUCLEOTIDE SEQUENCE [LARGE SCALE GENOMIC DNA]</scope>
    <source>
        <strain evidence="8">ZL_2023a</strain>
    </source>
</reference>
<feature type="domain" description="RING-type" evidence="6">
    <location>
        <begin position="6"/>
        <end position="51"/>
    </location>
</feature>
<organism evidence="8 9">
    <name type="scientific">Cherax quadricarinatus</name>
    <name type="common">Australian red claw crayfish</name>
    <dbReference type="NCBI Taxonomy" id="27406"/>
    <lineage>
        <taxon>Eukaryota</taxon>
        <taxon>Metazoa</taxon>
        <taxon>Ecdysozoa</taxon>
        <taxon>Arthropoda</taxon>
        <taxon>Crustacea</taxon>
        <taxon>Multicrustacea</taxon>
        <taxon>Malacostraca</taxon>
        <taxon>Eumalacostraca</taxon>
        <taxon>Eucarida</taxon>
        <taxon>Decapoda</taxon>
        <taxon>Pleocyemata</taxon>
        <taxon>Astacidea</taxon>
        <taxon>Parastacoidea</taxon>
        <taxon>Parastacidae</taxon>
        <taxon>Cherax</taxon>
    </lineage>
</organism>
<evidence type="ECO:0000313" key="8">
    <source>
        <dbReference type="EMBL" id="KAK8741359.1"/>
    </source>
</evidence>
<dbReference type="PROSITE" id="PS00518">
    <property type="entry name" value="ZF_RING_1"/>
    <property type="match status" value="1"/>
</dbReference>
<evidence type="ECO:0000256" key="1">
    <source>
        <dbReference type="ARBA" id="ARBA00022723"/>
    </source>
</evidence>
<dbReference type="PROSITE" id="PS50089">
    <property type="entry name" value="ZF_RING_2"/>
    <property type="match status" value="1"/>
</dbReference>
<evidence type="ECO:0000256" key="4">
    <source>
        <dbReference type="PROSITE-ProRule" id="PRU00024"/>
    </source>
</evidence>
<dbReference type="Gene3D" id="3.30.40.10">
    <property type="entry name" value="Zinc/RING finger domain, C3HC4 (zinc finger)"/>
    <property type="match status" value="1"/>
</dbReference>
<protein>
    <submittedName>
        <fullName evidence="8">Uncharacterized protein</fullName>
    </submittedName>
</protein>
<dbReference type="SMART" id="SM00184">
    <property type="entry name" value="RING"/>
    <property type="match status" value="1"/>
</dbReference>
<feature type="compositionally biased region" description="Basic and acidic residues" evidence="5">
    <location>
        <begin position="448"/>
        <end position="468"/>
    </location>
</feature>
<dbReference type="InterPro" id="IPR017907">
    <property type="entry name" value="Znf_RING_CS"/>
</dbReference>
<dbReference type="SUPFAM" id="SSF50891">
    <property type="entry name" value="Cyclophilin-like"/>
    <property type="match status" value="1"/>
</dbReference>
<dbReference type="Gene3D" id="3.30.160.60">
    <property type="entry name" value="Classic Zinc Finger"/>
    <property type="match status" value="1"/>
</dbReference>
<feature type="compositionally biased region" description="Basic and acidic residues" evidence="5">
    <location>
        <begin position="349"/>
        <end position="441"/>
    </location>
</feature>
<proteinExistence type="predicted"/>
<dbReference type="Proteomes" id="UP001445076">
    <property type="component" value="Unassembled WGS sequence"/>
</dbReference>
<dbReference type="InterPro" id="IPR029000">
    <property type="entry name" value="Cyclophilin-like_dom_sf"/>
</dbReference>
<evidence type="ECO:0000259" key="7">
    <source>
        <dbReference type="PROSITE" id="PS50119"/>
    </source>
</evidence>
<dbReference type="Pfam" id="PF13445">
    <property type="entry name" value="zf-RING_UBOX"/>
    <property type="match status" value="1"/>
</dbReference>
<feature type="domain" description="B box-type" evidence="7">
    <location>
        <begin position="89"/>
        <end position="126"/>
    </location>
</feature>
<feature type="compositionally biased region" description="Basic and acidic residues" evidence="5">
    <location>
        <begin position="234"/>
        <end position="244"/>
    </location>
</feature>
<reference evidence="8" key="2">
    <citation type="submission" date="2024-01" db="EMBL/GenBank/DDBJ databases">
        <authorList>
            <person name="He J."/>
            <person name="Wang M."/>
            <person name="Zheng J."/>
            <person name="Liu Z."/>
        </authorList>
    </citation>
    <scope>NUCLEOTIDE SEQUENCE</scope>
    <source>
        <strain evidence="8">ZL_2023a</strain>
        <tissue evidence="8">Muscle</tissue>
    </source>
</reference>
<dbReference type="Gene3D" id="2.40.100.10">
    <property type="entry name" value="Cyclophilin-like"/>
    <property type="match status" value="1"/>
</dbReference>
<keyword evidence="9" id="KW-1185">Reference proteome</keyword>
<feature type="compositionally biased region" description="Basic and acidic residues" evidence="5">
    <location>
        <begin position="565"/>
        <end position="574"/>
    </location>
</feature>
<evidence type="ECO:0000256" key="2">
    <source>
        <dbReference type="ARBA" id="ARBA00022771"/>
    </source>
</evidence>
<feature type="compositionally biased region" description="Basic and acidic residues" evidence="5">
    <location>
        <begin position="475"/>
        <end position="553"/>
    </location>
</feature>
<evidence type="ECO:0000259" key="6">
    <source>
        <dbReference type="PROSITE" id="PS50089"/>
    </source>
</evidence>
<comment type="caution">
    <text evidence="8">The sequence shown here is derived from an EMBL/GenBank/DDBJ whole genome shotgun (WGS) entry which is preliminary data.</text>
</comment>
<dbReference type="PROSITE" id="PS50119">
    <property type="entry name" value="ZF_BBOX"/>
    <property type="match status" value="1"/>
</dbReference>
<evidence type="ECO:0000313" key="9">
    <source>
        <dbReference type="Proteomes" id="UP001445076"/>
    </source>
</evidence>
<evidence type="ECO:0000256" key="3">
    <source>
        <dbReference type="ARBA" id="ARBA00022833"/>
    </source>
</evidence>
<dbReference type="InterPro" id="IPR001841">
    <property type="entry name" value="Znf_RING"/>
</dbReference>
<dbReference type="SUPFAM" id="SSF57845">
    <property type="entry name" value="B-box zinc-binding domain"/>
    <property type="match status" value="1"/>
</dbReference>
<dbReference type="EMBL" id="JARKIK010000031">
    <property type="protein sequence ID" value="KAK8741358.1"/>
    <property type="molecule type" value="Genomic_DNA"/>
</dbReference>
<dbReference type="PANTHER" id="PTHR40380:SF1">
    <property type="match status" value="1"/>
</dbReference>
<dbReference type="SUPFAM" id="SSF57850">
    <property type="entry name" value="RING/U-box"/>
    <property type="match status" value="1"/>
</dbReference>
<gene>
    <name evidence="8" type="ORF">OTU49_002625</name>
</gene>
<dbReference type="PANTHER" id="PTHR40380">
    <property type="entry name" value="FIBRONECTIN TYPE-III DOMAIN-CONTAINING PROTEIN-RELATED"/>
    <property type="match status" value="1"/>
</dbReference>
<dbReference type="InterPro" id="IPR027370">
    <property type="entry name" value="Znf-RING_euk"/>
</dbReference>
<dbReference type="EMBL" id="JARKIK010000031">
    <property type="protein sequence ID" value="KAK8741359.1"/>
    <property type="molecule type" value="Genomic_DNA"/>
</dbReference>
<keyword evidence="2 4" id="KW-0863">Zinc-finger</keyword>
<dbReference type="InterPro" id="IPR013083">
    <property type="entry name" value="Znf_RING/FYVE/PHD"/>
</dbReference>
<dbReference type="InterPro" id="IPR000315">
    <property type="entry name" value="Znf_B-box"/>
</dbReference>
<sequence>MEVLTCSVCSEVFDGDVREPVMLPQCGHTFCRPCLLNLQDTEPAFKCPTCRRRYSGPHVVDLPVVYMILDIVATYAAMKAPAEDLWEACQNHGDPVRLWCHQCQEALCGQCLFERHMTDRHHVVKTQTALEQQKHLIQLQADRLTKYINMERKRLTNEFRKVCLQLANIYSQSMILGEHSKTITGILEATEKTEHMKTLVINRRILNKLLTELKATVSTTCDPQLINDCIPSENRTDSEGDTESRLSSPGFGVKSNFRKAPRDTPIEAGGHDSDMEEESETLSQEDSQGIEIAQEESRIDATQEESQIDVAQKESQGNVSQKESTEIDVNQGQMDVAPEESQKGLAQEGSHRDVAQEGSHRDVAQEGSHRDVTQEGSHRDVAQEGSHRDVAQKGSHRDVAQERSHRDVAQERSHRDVAQERSHRDVSQERSHRDVAKEGSHGDVAQEGSHRDVAQEGNHRDVAKEGSHGDVAQEGSHRDVAQEGSHRDVAQEGSHRDVAQEGSHRDVAQERTHKDVAQEGSHRDVAQERTHKDVAQEGSHRDVDQEGNHKDMAQEGSRGDVAQDGSHRDIDQEGNRINVAPDNLQVPLVREDIEQIQEMTLDDVQEPQRRMGEAGSSALGYSVWQLTRCTPGGSAHWPKLSWGHFMAQLPVVQLLVPPEKPQVFLQLGVGGRSLGSVHIRLWGHLRRAQHFLALCLGTLGPSYKGSRFMYVARKGQPGERLVGGVYVVEGGGSSSHQLMEDLEWRGEYLGPAKEGIVGGSRGRQAKYNSCFCISSRDNPTGQYYCPFGQVVSGLEVVRAAVQHHPVSDVTIMDTGLVSTRE</sequence>
<dbReference type="GO" id="GO:0008270">
    <property type="term" value="F:zinc ion binding"/>
    <property type="evidence" value="ECO:0007669"/>
    <property type="project" value="UniProtKB-KW"/>
</dbReference>
<dbReference type="AlphaFoldDB" id="A0AAW0XTP2"/>
<dbReference type="Pfam" id="PF00643">
    <property type="entry name" value="zf-B_box"/>
    <property type="match status" value="1"/>
</dbReference>
<keyword evidence="3" id="KW-0862">Zinc</keyword>
<keyword evidence="1" id="KW-0479">Metal-binding</keyword>
<evidence type="ECO:0000256" key="5">
    <source>
        <dbReference type="SAM" id="MobiDB-lite"/>
    </source>
</evidence>
<feature type="compositionally biased region" description="Polar residues" evidence="5">
    <location>
        <begin position="313"/>
        <end position="333"/>
    </location>
</feature>
<name>A0AAW0XTP2_CHEQU</name>
<feature type="region of interest" description="Disordered" evidence="5">
    <location>
        <begin position="224"/>
        <end position="581"/>
    </location>
</feature>
<feature type="compositionally biased region" description="Basic and acidic residues" evidence="5">
    <location>
        <begin position="260"/>
        <end position="273"/>
    </location>
</feature>
<accession>A0AAW0XTP2</accession>